<protein>
    <submittedName>
        <fullName evidence="1">Uncharacterized protein</fullName>
    </submittedName>
</protein>
<dbReference type="Proteomes" id="UP000177821">
    <property type="component" value="Unassembled WGS sequence"/>
</dbReference>
<gene>
    <name evidence="1" type="ORF">A3J50_03660</name>
</gene>
<proteinExistence type="predicted"/>
<comment type="caution">
    <text evidence="1">The sequence shown here is derived from an EMBL/GenBank/DDBJ whole genome shotgun (WGS) entry which is preliminary data.</text>
</comment>
<evidence type="ECO:0000313" key="2">
    <source>
        <dbReference type="Proteomes" id="UP000177821"/>
    </source>
</evidence>
<sequence length="226" mass="25832">MTKGVYHTVRSRGEYMVTLDRSVEERCADLYTQLHRLAFGPEQRRTLARYAPPVLRSLGTGQRHERLDGDVFGYRRYAGYHDCFVGDRRVLRAIFHGGVAPDLSEADIRFVYAFQMGAVYENPDRTRLPFGMGGHFVNWDRRDGLKTVEYVGCHLGNGPHDHRWLEIVFAGHDLLLPAISDPEKFLRDNLDLPHWGQLAAFLEITFVTPDPIESRVDSDSDGGQDR</sequence>
<accession>A0A1G1WNK9</accession>
<name>A0A1G1WNK9_9BACT</name>
<dbReference type="AlphaFoldDB" id="A0A1G1WNK9"/>
<dbReference type="EMBL" id="MHCX01000031">
    <property type="protein sequence ID" value="OGY29274.1"/>
    <property type="molecule type" value="Genomic_DNA"/>
</dbReference>
<organism evidence="1 2">
    <name type="scientific">Candidatus Woykebacteria bacterium RIFCSPHIGHO2_02_FULL_43_16b</name>
    <dbReference type="NCBI Taxonomy" id="1802601"/>
    <lineage>
        <taxon>Bacteria</taxon>
        <taxon>Candidatus Woykeibacteriota</taxon>
    </lineage>
</organism>
<evidence type="ECO:0000313" key="1">
    <source>
        <dbReference type="EMBL" id="OGY29274.1"/>
    </source>
</evidence>
<reference evidence="1 2" key="1">
    <citation type="journal article" date="2016" name="Nat. Commun.">
        <title>Thousands of microbial genomes shed light on interconnected biogeochemical processes in an aquifer system.</title>
        <authorList>
            <person name="Anantharaman K."/>
            <person name="Brown C.T."/>
            <person name="Hug L.A."/>
            <person name="Sharon I."/>
            <person name="Castelle C.J."/>
            <person name="Probst A.J."/>
            <person name="Thomas B.C."/>
            <person name="Singh A."/>
            <person name="Wilkins M.J."/>
            <person name="Karaoz U."/>
            <person name="Brodie E.L."/>
            <person name="Williams K.H."/>
            <person name="Hubbard S.S."/>
            <person name="Banfield J.F."/>
        </authorList>
    </citation>
    <scope>NUCLEOTIDE SEQUENCE [LARGE SCALE GENOMIC DNA]</scope>
</reference>